<dbReference type="InterPro" id="IPR052945">
    <property type="entry name" value="Mitotic_Regulator"/>
</dbReference>
<accession>A0A4S1XHB6</accession>
<dbReference type="Proteomes" id="UP000306147">
    <property type="component" value="Unassembled WGS sequence"/>
</dbReference>
<dbReference type="SUPFAM" id="SSF81901">
    <property type="entry name" value="HCP-like"/>
    <property type="match status" value="1"/>
</dbReference>
<organism evidence="2 3">
    <name type="scientific">Sphingomonas gei</name>
    <dbReference type="NCBI Taxonomy" id="1395960"/>
    <lineage>
        <taxon>Bacteria</taxon>
        <taxon>Pseudomonadati</taxon>
        <taxon>Pseudomonadota</taxon>
        <taxon>Alphaproteobacteria</taxon>
        <taxon>Sphingomonadales</taxon>
        <taxon>Sphingomonadaceae</taxon>
        <taxon>Sphingomonas</taxon>
    </lineage>
</organism>
<evidence type="ECO:0000313" key="2">
    <source>
        <dbReference type="EMBL" id="TGX55090.1"/>
    </source>
</evidence>
<comment type="caution">
    <text evidence="2">The sequence shown here is derived from an EMBL/GenBank/DDBJ whole genome shotgun (WGS) entry which is preliminary data.</text>
</comment>
<dbReference type="SMART" id="SM00671">
    <property type="entry name" value="SEL1"/>
    <property type="match status" value="4"/>
</dbReference>
<feature type="compositionally biased region" description="Basic residues" evidence="1">
    <location>
        <begin position="1"/>
        <end position="12"/>
    </location>
</feature>
<proteinExistence type="predicted"/>
<dbReference type="OrthoDB" id="6810016at2"/>
<feature type="region of interest" description="Disordered" evidence="1">
    <location>
        <begin position="1"/>
        <end position="25"/>
    </location>
</feature>
<dbReference type="Gene3D" id="1.25.40.10">
    <property type="entry name" value="Tetratricopeptide repeat domain"/>
    <property type="match status" value="1"/>
</dbReference>
<dbReference type="AlphaFoldDB" id="A0A4S1XHB6"/>
<reference evidence="2 3" key="1">
    <citation type="submission" date="2019-04" db="EMBL/GenBank/DDBJ databases">
        <title>Sphingomonas psychrotolerans sp. nov., isolated from soil in the Tianshan Mountains, Xinjiang, China.</title>
        <authorList>
            <person name="Luo Y."/>
            <person name="Sheng H."/>
        </authorList>
    </citation>
    <scope>NUCLEOTIDE SEQUENCE [LARGE SCALE GENOMIC DNA]</scope>
    <source>
        <strain evidence="2 3">ZFGT-11</strain>
    </source>
</reference>
<evidence type="ECO:0000256" key="1">
    <source>
        <dbReference type="SAM" id="MobiDB-lite"/>
    </source>
</evidence>
<dbReference type="PANTHER" id="PTHR43628">
    <property type="entry name" value="ACTIVATOR OF C KINASE PROTEIN 1-RELATED"/>
    <property type="match status" value="1"/>
</dbReference>
<dbReference type="InterPro" id="IPR006597">
    <property type="entry name" value="Sel1-like"/>
</dbReference>
<sequence>MPRSRRAARPSRRSGSSSDPLSDTLDHISPQEIVARLSGSPEERAALIREGAEVGVAEAQAVYGQMLLDAGDAPTGFTWFNKAAAQGHLMALNMVGRCYDLGWGVAVNKPRAAECFRIAATRGLDWGMYNYATALALGDGVAEDKAAALSWFEKAAATGNAKAVNYIGSFHEDGWVVPRNIAKAADCYARAAEGGDFRGQFNHARMLAERGEIEAARDWLARCGKTATPAFAAKARLWLRNSHWPELERALP</sequence>
<protein>
    <submittedName>
        <fullName evidence="2">Sel1 repeat family protein</fullName>
    </submittedName>
</protein>
<dbReference type="InterPro" id="IPR011990">
    <property type="entry name" value="TPR-like_helical_dom_sf"/>
</dbReference>
<gene>
    <name evidence="2" type="ORF">E5A73_06585</name>
</gene>
<name>A0A4S1XHB6_9SPHN</name>
<evidence type="ECO:0000313" key="3">
    <source>
        <dbReference type="Proteomes" id="UP000306147"/>
    </source>
</evidence>
<dbReference type="PANTHER" id="PTHR43628:SF1">
    <property type="entry name" value="CHITIN SYNTHASE REGULATORY FACTOR 2-RELATED"/>
    <property type="match status" value="1"/>
</dbReference>
<dbReference type="Pfam" id="PF08238">
    <property type="entry name" value="Sel1"/>
    <property type="match status" value="4"/>
</dbReference>
<keyword evidence="3" id="KW-1185">Reference proteome</keyword>
<dbReference type="EMBL" id="SRXT01000002">
    <property type="protein sequence ID" value="TGX55090.1"/>
    <property type="molecule type" value="Genomic_DNA"/>
</dbReference>